<gene>
    <name evidence="1" type="ORF">HPBE_LOCUS1596</name>
</gene>
<dbReference type="SUPFAM" id="SSF56219">
    <property type="entry name" value="DNase I-like"/>
    <property type="match status" value="1"/>
</dbReference>
<dbReference type="PANTHER" id="PTHR23227">
    <property type="entry name" value="BUCENTAUR RELATED"/>
    <property type="match status" value="1"/>
</dbReference>
<keyword evidence="2" id="KW-1185">Reference proteome</keyword>
<dbReference type="AlphaFoldDB" id="A0A183F603"/>
<evidence type="ECO:0000313" key="1">
    <source>
        <dbReference type="EMBL" id="VDO20141.1"/>
    </source>
</evidence>
<proteinExistence type="predicted"/>
<dbReference type="PANTHER" id="PTHR23227:SF67">
    <property type="entry name" value="CRANIOFACIAL DEVELOPMENT PROTEIN 2-LIKE"/>
    <property type="match status" value="1"/>
</dbReference>
<dbReference type="Gene3D" id="3.60.10.10">
    <property type="entry name" value="Endonuclease/exonuclease/phosphatase"/>
    <property type="match status" value="1"/>
</dbReference>
<dbReference type="InterPro" id="IPR027124">
    <property type="entry name" value="Swc5/CFDP1/2"/>
</dbReference>
<accession>A0A183F603</accession>
<evidence type="ECO:0000313" key="3">
    <source>
        <dbReference type="WBParaSite" id="HPBE_0000159501-mRNA-1"/>
    </source>
</evidence>
<reference evidence="3" key="2">
    <citation type="submission" date="2019-09" db="UniProtKB">
        <authorList>
            <consortium name="WormBaseParasite"/>
        </authorList>
    </citation>
    <scope>IDENTIFICATION</scope>
</reference>
<protein>
    <submittedName>
        <fullName evidence="3">Endo/exonuclease/phosphatase domain-containing protein</fullName>
    </submittedName>
</protein>
<name>A0A183F603_HELPZ</name>
<dbReference type="InterPro" id="IPR036691">
    <property type="entry name" value="Endo/exonu/phosph_ase_sf"/>
</dbReference>
<dbReference type="EMBL" id="UZAH01001840">
    <property type="protein sequence ID" value="VDO20141.1"/>
    <property type="molecule type" value="Genomic_DNA"/>
</dbReference>
<evidence type="ECO:0000313" key="2">
    <source>
        <dbReference type="Proteomes" id="UP000050761"/>
    </source>
</evidence>
<reference evidence="1 2" key="1">
    <citation type="submission" date="2018-11" db="EMBL/GenBank/DDBJ databases">
        <authorList>
            <consortium name="Pathogen Informatics"/>
        </authorList>
    </citation>
    <scope>NUCLEOTIDE SEQUENCE [LARGE SCALE GENOMIC DNA]</scope>
</reference>
<accession>A0A3P7TGC1</accession>
<sequence>MKIVVAAKERLYHFFSAYAPQTGCSDQAKEEFWSLLDEKTAEVPSKDVIIVAGDLNGHVGVTKDGQYKKDMGENLLEFCRKSTSYHTTAMDDWKYHKTYLDITCSSNGSTRTRIDFFLVKDLDRSLVTDAKVVPYETVAPQHRSLICTLKIAPPRLKQEATDAIRQAARSELGTTKPGRRKVDKQAWLWIDDLKAKVQEKKTLYHAFLGEKTADNWRKYQETKKAAKRAAAVAKATHYGDVNEKLESCDGVRQTEDIERFFGTNDEDGRLLMDRKKALMRWRDYFEEISTVEFSHPPIP</sequence>
<organism evidence="2 3">
    <name type="scientific">Heligmosomoides polygyrus</name>
    <name type="common">Parasitic roundworm</name>
    <dbReference type="NCBI Taxonomy" id="6339"/>
    <lineage>
        <taxon>Eukaryota</taxon>
        <taxon>Metazoa</taxon>
        <taxon>Ecdysozoa</taxon>
        <taxon>Nematoda</taxon>
        <taxon>Chromadorea</taxon>
        <taxon>Rhabditida</taxon>
        <taxon>Rhabditina</taxon>
        <taxon>Rhabditomorpha</taxon>
        <taxon>Strongyloidea</taxon>
        <taxon>Heligmosomidae</taxon>
        <taxon>Heligmosomoides</taxon>
    </lineage>
</organism>
<dbReference type="WBParaSite" id="HPBE_0000159501-mRNA-1">
    <property type="protein sequence ID" value="HPBE_0000159501-mRNA-1"/>
    <property type="gene ID" value="HPBE_0000159501"/>
</dbReference>
<dbReference type="Proteomes" id="UP000050761">
    <property type="component" value="Unassembled WGS sequence"/>
</dbReference>
<dbReference type="OrthoDB" id="418748at2759"/>